<feature type="transmembrane region" description="Helical" evidence="1">
    <location>
        <begin position="89"/>
        <end position="106"/>
    </location>
</feature>
<dbReference type="OrthoDB" id="531820at2"/>
<protein>
    <submittedName>
        <fullName evidence="2">Uncharacterized protein</fullName>
    </submittedName>
</protein>
<dbReference type="STRING" id="1173022.Cri9333_3904"/>
<feature type="transmembrane region" description="Helical" evidence="1">
    <location>
        <begin position="7"/>
        <end position="26"/>
    </location>
</feature>
<gene>
    <name evidence="2" type="ORF">Cri9333_3904</name>
</gene>
<organism evidence="2 3">
    <name type="scientific">Crinalium epipsammum PCC 9333</name>
    <dbReference type="NCBI Taxonomy" id="1173022"/>
    <lineage>
        <taxon>Bacteria</taxon>
        <taxon>Bacillati</taxon>
        <taxon>Cyanobacteriota</taxon>
        <taxon>Cyanophyceae</taxon>
        <taxon>Gomontiellales</taxon>
        <taxon>Gomontiellaceae</taxon>
        <taxon>Crinalium</taxon>
    </lineage>
</organism>
<proteinExistence type="predicted"/>
<dbReference type="Proteomes" id="UP000010472">
    <property type="component" value="Chromosome"/>
</dbReference>
<evidence type="ECO:0000256" key="1">
    <source>
        <dbReference type="SAM" id="Phobius"/>
    </source>
</evidence>
<dbReference type="KEGG" id="cep:Cri9333_3904"/>
<reference evidence="2 3" key="1">
    <citation type="submission" date="2012-06" db="EMBL/GenBank/DDBJ databases">
        <title>Finished chromosome of genome of Crinalium epipsammum PCC 9333.</title>
        <authorList>
            <consortium name="US DOE Joint Genome Institute"/>
            <person name="Gugger M."/>
            <person name="Coursin T."/>
            <person name="Rippka R."/>
            <person name="Tandeau De Marsac N."/>
            <person name="Huntemann M."/>
            <person name="Wei C.-L."/>
            <person name="Han J."/>
            <person name="Detter J.C."/>
            <person name="Han C."/>
            <person name="Tapia R."/>
            <person name="Davenport K."/>
            <person name="Daligault H."/>
            <person name="Erkkila T."/>
            <person name="Gu W."/>
            <person name="Munk A.C.C."/>
            <person name="Teshima H."/>
            <person name="Xu Y."/>
            <person name="Chain P."/>
            <person name="Chen A."/>
            <person name="Krypides N."/>
            <person name="Mavromatis K."/>
            <person name="Markowitz V."/>
            <person name="Szeto E."/>
            <person name="Ivanova N."/>
            <person name="Mikhailova N."/>
            <person name="Ovchinnikova G."/>
            <person name="Pagani I."/>
            <person name="Pati A."/>
            <person name="Goodwin L."/>
            <person name="Peters L."/>
            <person name="Pitluck S."/>
            <person name="Woyke T."/>
            <person name="Kerfeld C."/>
        </authorList>
    </citation>
    <scope>NUCLEOTIDE SEQUENCE [LARGE SCALE GENOMIC DNA]</scope>
    <source>
        <strain evidence="2 3">PCC 9333</strain>
    </source>
</reference>
<accession>K9W2X1</accession>
<dbReference type="HOGENOM" id="CLU_149886_0_0_3"/>
<name>K9W2X1_9CYAN</name>
<feature type="transmembrane region" description="Helical" evidence="1">
    <location>
        <begin position="64"/>
        <end position="83"/>
    </location>
</feature>
<dbReference type="eggNOG" id="COG1716">
    <property type="taxonomic scope" value="Bacteria"/>
</dbReference>
<keyword evidence="1" id="KW-0812">Transmembrane</keyword>
<dbReference type="AlphaFoldDB" id="K9W2X1"/>
<dbReference type="RefSeq" id="WP_015204813.1">
    <property type="nucleotide sequence ID" value="NC_019753.1"/>
</dbReference>
<keyword evidence="3" id="KW-1185">Reference proteome</keyword>
<evidence type="ECO:0000313" key="2">
    <source>
        <dbReference type="EMBL" id="AFZ14713.1"/>
    </source>
</evidence>
<keyword evidence="1" id="KW-1133">Transmembrane helix</keyword>
<keyword evidence="1" id="KW-0472">Membrane</keyword>
<dbReference type="PATRIC" id="fig|1173022.3.peg.4208"/>
<evidence type="ECO:0000313" key="3">
    <source>
        <dbReference type="Proteomes" id="UP000010472"/>
    </source>
</evidence>
<sequence length="113" mass="12585">MRFLNKLMGLALILTGIYFLGQNIIFTTHTSRYWWRDIPAGGSVICILGGILILLLAGREARDTGWILVGLGIVLVFLSGGVLLQPTSLWTFFLSFFSMIGGYKLLTRGRLDF</sequence>
<dbReference type="EMBL" id="CP003620">
    <property type="protein sequence ID" value="AFZ14713.1"/>
    <property type="molecule type" value="Genomic_DNA"/>
</dbReference>
<feature type="transmembrane region" description="Helical" evidence="1">
    <location>
        <begin position="38"/>
        <end position="57"/>
    </location>
</feature>